<protein>
    <submittedName>
        <fullName evidence="1">Unnamed protein product</fullName>
    </submittedName>
</protein>
<keyword evidence="2" id="KW-1185">Reference proteome</keyword>
<evidence type="ECO:0000313" key="1">
    <source>
        <dbReference type="EMBL" id="GME70976.1"/>
    </source>
</evidence>
<sequence>MLLVTKQQGQGSINNILSSPFKFYQGLRQGDPLSSLLFAIVMDPFNRTINYHIKRIQVSPQLAKPNQANAG</sequence>
<proteinExistence type="predicted"/>
<reference evidence="1" key="1">
    <citation type="submission" date="2023-04" db="EMBL/GenBank/DDBJ databases">
        <title>Ambrosiozyma monospora NBRC 10751.</title>
        <authorList>
            <person name="Ichikawa N."/>
            <person name="Sato H."/>
            <person name="Tonouchi N."/>
        </authorList>
    </citation>
    <scope>NUCLEOTIDE SEQUENCE</scope>
    <source>
        <strain evidence="1">NBRC 10751</strain>
    </source>
</reference>
<gene>
    <name evidence="1" type="ORF">Amon02_000040400</name>
</gene>
<name>A0ACB5SRS8_AMBMO</name>
<evidence type="ECO:0000313" key="2">
    <source>
        <dbReference type="Proteomes" id="UP001165064"/>
    </source>
</evidence>
<dbReference type="Proteomes" id="UP001165064">
    <property type="component" value="Unassembled WGS sequence"/>
</dbReference>
<dbReference type="EMBL" id="BSXS01000126">
    <property type="protein sequence ID" value="GME70976.1"/>
    <property type="molecule type" value="Genomic_DNA"/>
</dbReference>
<comment type="caution">
    <text evidence="1">The sequence shown here is derived from an EMBL/GenBank/DDBJ whole genome shotgun (WGS) entry which is preliminary data.</text>
</comment>
<organism evidence="1 2">
    <name type="scientific">Ambrosiozyma monospora</name>
    <name type="common">Yeast</name>
    <name type="synonym">Endomycopsis monosporus</name>
    <dbReference type="NCBI Taxonomy" id="43982"/>
    <lineage>
        <taxon>Eukaryota</taxon>
        <taxon>Fungi</taxon>
        <taxon>Dikarya</taxon>
        <taxon>Ascomycota</taxon>
        <taxon>Saccharomycotina</taxon>
        <taxon>Pichiomycetes</taxon>
        <taxon>Pichiales</taxon>
        <taxon>Pichiaceae</taxon>
        <taxon>Ambrosiozyma</taxon>
    </lineage>
</organism>
<accession>A0ACB5SRS8</accession>